<protein>
    <submittedName>
        <fullName evidence="4">Zn-dependent M28 family amino/carboxypeptidase</fullName>
    </submittedName>
</protein>
<keyword evidence="4" id="KW-0378">Hydrolase</keyword>
<keyword evidence="1" id="KW-0732">Signal</keyword>
<keyword evidence="4" id="KW-0645">Protease</keyword>
<keyword evidence="4" id="KW-0121">Carboxypeptidase</keyword>
<dbReference type="InterPro" id="IPR007484">
    <property type="entry name" value="Peptidase_M28"/>
</dbReference>
<evidence type="ECO:0000256" key="1">
    <source>
        <dbReference type="SAM" id="SignalP"/>
    </source>
</evidence>
<dbReference type="GO" id="GO:0006508">
    <property type="term" value="P:proteolysis"/>
    <property type="evidence" value="ECO:0007669"/>
    <property type="project" value="InterPro"/>
</dbReference>
<dbReference type="Gene3D" id="3.50.30.30">
    <property type="match status" value="1"/>
</dbReference>
<dbReference type="GO" id="GO:0004180">
    <property type="term" value="F:carboxypeptidase activity"/>
    <property type="evidence" value="ECO:0007669"/>
    <property type="project" value="UniProtKB-KW"/>
</dbReference>
<dbReference type="Pfam" id="PF04389">
    <property type="entry name" value="Peptidase_M28"/>
    <property type="match status" value="1"/>
</dbReference>
<proteinExistence type="predicted"/>
<evidence type="ECO:0000313" key="4">
    <source>
        <dbReference type="EMBL" id="TDP83983.1"/>
    </source>
</evidence>
<dbReference type="OrthoDB" id="9778250at2"/>
<dbReference type="PANTHER" id="PTHR12147:SF26">
    <property type="entry name" value="PEPTIDASE M28 DOMAIN-CONTAINING PROTEIN"/>
    <property type="match status" value="1"/>
</dbReference>
<dbReference type="Gene3D" id="3.40.630.10">
    <property type="entry name" value="Zn peptidases"/>
    <property type="match status" value="1"/>
</dbReference>
<name>A0A4R6RCU1_9HYPH</name>
<feature type="domain" description="Peptidase M28" evidence="3">
    <location>
        <begin position="257"/>
        <end position="469"/>
    </location>
</feature>
<dbReference type="InterPro" id="IPR046450">
    <property type="entry name" value="PA_dom_sf"/>
</dbReference>
<dbReference type="Proteomes" id="UP000294547">
    <property type="component" value="Unassembled WGS sequence"/>
</dbReference>
<keyword evidence="5" id="KW-1185">Reference proteome</keyword>
<dbReference type="InterPro" id="IPR003137">
    <property type="entry name" value="PA_domain"/>
</dbReference>
<dbReference type="AlphaFoldDB" id="A0A4R6RCU1"/>
<evidence type="ECO:0000313" key="5">
    <source>
        <dbReference type="Proteomes" id="UP000294547"/>
    </source>
</evidence>
<dbReference type="PANTHER" id="PTHR12147">
    <property type="entry name" value="METALLOPEPTIDASE M28 FAMILY MEMBER"/>
    <property type="match status" value="1"/>
</dbReference>
<dbReference type="RefSeq" id="WP_126539758.1">
    <property type="nucleotide sequence ID" value="NZ_BSPM01000002.1"/>
</dbReference>
<evidence type="ECO:0000259" key="3">
    <source>
        <dbReference type="Pfam" id="PF04389"/>
    </source>
</evidence>
<dbReference type="EMBL" id="SNXY01000008">
    <property type="protein sequence ID" value="TDP83983.1"/>
    <property type="molecule type" value="Genomic_DNA"/>
</dbReference>
<accession>A0A4R6RCU1</accession>
<dbReference type="GO" id="GO:0008235">
    <property type="term" value="F:metalloexopeptidase activity"/>
    <property type="evidence" value="ECO:0007669"/>
    <property type="project" value="InterPro"/>
</dbReference>
<organism evidence="4 5">
    <name type="scientific">Oharaeibacter diazotrophicus</name>
    <dbReference type="NCBI Taxonomy" id="1920512"/>
    <lineage>
        <taxon>Bacteria</taxon>
        <taxon>Pseudomonadati</taxon>
        <taxon>Pseudomonadota</taxon>
        <taxon>Alphaproteobacteria</taxon>
        <taxon>Hyphomicrobiales</taxon>
        <taxon>Pleomorphomonadaceae</taxon>
        <taxon>Oharaeibacter</taxon>
    </lineage>
</organism>
<gene>
    <name evidence="4" type="ORF">EDD54_2584</name>
</gene>
<dbReference type="SUPFAM" id="SSF52025">
    <property type="entry name" value="PA domain"/>
    <property type="match status" value="1"/>
</dbReference>
<evidence type="ECO:0000259" key="2">
    <source>
        <dbReference type="Pfam" id="PF02225"/>
    </source>
</evidence>
<comment type="caution">
    <text evidence="4">The sequence shown here is derived from an EMBL/GenBank/DDBJ whole genome shotgun (WGS) entry which is preliminary data.</text>
</comment>
<feature type="signal peptide" evidence="1">
    <location>
        <begin position="1"/>
        <end position="22"/>
    </location>
</feature>
<feature type="chain" id="PRO_5020226609" evidence="1">
    <location>
        <begin position="23"/>
        <end position="511"/>
    </location>
</feature>
<sequence length="511" mass="53364">MRRKTSIGLILALLATPVPALAADLTPANSGRLEAAAGTGATRLHLLMLQQIAKISDGTRASGTIGFRRSGDYVKFVLRLAGLTPREQVFDYDKFTETGTPVFEQTRPTFKAFAHETDFLTMEYSAAGDVAGRIIIAKGTTVPPTGDAGTTASGCKPGDFGPSTKGRIALIQRGTCTFGEKAANAAAAGAVAAVIFNEGQDGRTDTLSGTLGGRAAIPVLGTSYAVGKELYDRVKAGNVVTLHVKVEAETKTVKTFNVIADRKGVRDDRVVVVGAHLDSVEEGPGINDNGTGTAQLLATAVGMKLLGIKPENTVRFAFWGAEESGLIGSTFYVDSLSDAEKAKIMANLNFDMLGSPNYARLVYDGDGTLGDAGPTGSAAIEHLFQAYFKKKGLASQPTEFDGRSDYFAFIDAGIPAGGLFSGAEEVKTKAQVKLYGGTAGKAFDECYHKACDGFGNVNFKAMQELGGAAVNAILTLATTKVDIRAEGAPAAVRSARSAAASAEWRGGHLVR</sequence>
<feature type="domain" description="PA" evidence="2">
    <location>
        <begin position="141"/>
        <end position="230"/>
    </location>
</feature>
<reference evidence="4 5" key="1">
    <citation type="submission" date="2019-03" db="EMBL/GenBank/DDBJ databases">
        <title>Genomic Encyclopedia of Type Strains, Phase IV (KMG-IV): sequencing the most valuable type-strain genomes for metagenomic binning, comparative biology and taxonomic classification.</title>
        <authorList>
            <person name="Goeker M."/>
        </authorList>
    </citation>
    <scope>NUCLEOTIDE SEQUENCE [LARGE SCALE GENOMIC DNA]</scope>
    <source>
        <strain evidence="4 5">DSM 102969</strain>
    </source>
</reference>
<dbReference type="Pfam" id="PF02225">
    <property type="entry name" value="PA"/>
    <property type="match status" value="1"/>
</dbReference>
<dbReference type="SUPFAM" id="SSF53187">
    <property type="entry name" value="Zn-dependent exopeptidases"/>
    <property type="match status" value="1"/>
</dbReference>
<dbReference type="InterPro" id="IPR045175">
    <property type="entry name" value="M28_fam"/>
</dbReference>